<reference evidence="2 3" key="1">
    <citation type="submission" date="2022-03" db="EMBL/GenBank/DDBJ databases">
        <authorList>
            <person name="Macdonald S."/>
            <person name="Ahmed S."/>
            <person name="Newling K."/>
        </authorList>
    </citation>
    <scope>NUCLEOTIDE SEQUENCE [LARGE SCALE GENOMIC DNA]</scope>
</reference>
<name>A0ABC8L7C6_ERUVS</name>
<feature type="region of interest" description="Disordered" evidence="1">
    <location>
        <begin position="44"/>
        <end position="143"/>
    </location>
</feature>
<feature type="compositionally biased region" description="Polar residues" evidence="1">
    <location>
        <begin position="77"/>
        <end position="89"/>
    </location>
</feature>
<dbReference type="AlphaFoldDB" id="A0ABC8L7C6"/>
<evidence type="ECO:0000313" key="2">
    <source>
        <dbReference type="EMBL" id="CAH8371802.1"/>
    </source>
</evidence>
<comment type="caution">
    <text evidence="2">The sequence shown here is derived from an EMBL/GenBank/DDBJ whole genome shotgun (WGS) entry which is preliminary data.</text>
</comment>
<accession>A0ABC8L7C6</accession>
<evidence type="ECO:0000256" key="1">
    <source>
        <dbReference type="SAM" id="MobiDB-lite"/>
    </source>
</evidence>
<keyword evidence="3" id="KW-1185">Reference proteome</keyword>
<protein>
    <submittedName>
        <fullName evidence="2">Uncharacterized protein</fullName>
    </submittedName>
</protein>
<dbReference type="Proteomes" id="UP001642260">
    <property type="component" value="Unassembled WGS sequence"/>
</dbReference>
<sequence length="143" mass="15906">MGLYTKCADPAESAARREWMESAEQQGEMEETAMQMVRAAISAEPVIVQERTSPPTSERVPKQQDKKKLGRPPGKRTVQQSPRLIQGSNSRKRKVQKVSLPTCRRRLLAEGSDPRSSKNSDGPSDATTTSENQPICNMIQKKP</sequence>
<feature type="region of interest" description="Disordered" evidence="1">
    <location>
        <begin position="1"/>
        <end position="30"/>
    </location>
</feature>
<feature type="non-terminal residue" evidence="2">
    <location>
        <position position="143"/>
    </location>
</feature>
<organism evidence="2 3">
    <name type="scientific">Eruca vesicaria subsp. sativa</name>
    <name type="common">Garden rocket</name>
    <name type="synonym">Eruca sativa</name>
    <dbReference type="NCBI Taxonomy" id="29727"/>
    <lineage>
        <taxon>Eukaryota</taxon>
        <taxon>Viridiplantae</taxon>
        <taxon>Streptophyta</taxon>
        <taxon>Embryophyta</taxon>
        <taxon>Tracheophyta</taxon>
        <taxon>Spermatophyta</taxon>
        <taxon>Magnoliopsida</taxon>
        <taxon>eudicotyledons</taxon>
        <taxon>Gunneridae</taxon>
        <taxon>Pentapetalae</taxon>
        <taxon>rosids</taxon>
        <taxon>malvids</taxon>
        <taxon>Brassicales</taxon>
        <taxon>Brassicaceae</taxon>
        <taxon>Brassiceae</taxon>
        <taxon>Eruca</taxon>
    </lineage>
</organism>
<dbReference type="EMBL" id="CAKOAT010431266">
    <property type="protein sequence ID" value="CAH8371802.1"/>
    <property type="molecule type" value="Genomic_DNA"/>
</dbReference>
<feature type="compositionally biased region" description="Polar residues" evidence="1">
    <location>
        <begin position="119"/>
        <end position="135"/>
    </location>
</feature>
<proteinExistence type="predicted"/>
<evidence type="ECO:0000313" key="3">
    <source>
        <dbReference type="Proteomes" id="UP001642260"/>
    </source>
</evidence>
<gene>
    <name evidence="2" type="ORF">ERUC_LOCUS31591</name>
</gene>